<dbReference type="RefSeq" id="WP_273266894.1">
    <property type="nucleotide sequence ID" value="NZ_JAAZVV010000124.1"/>
</dbReference>
<evidence type="ECO:0000259" key="1">
    <source>
        <dbReference type="Pfam" id="PF01206"/>
    </source>
</evidence>
<protein>
    <submittedName>
        <fullName evidence="2">Sulfurtransferase TusA family protein</fullName>
    </submittedName>
</protein>
<evidence type="ECO:0000313" key="3">
    <source>
        <dbReference type="Proteomes" id="UP000262325"/>
    </source>
</evidence>
<dbReference type="Proteomes" id="UP000262325">
    <property type="component" value="Unassembled WGS sequence"/>
</dbReference>
<dbReference type="InterPro" id="IPR001455">
    <property type="entry name" value="TusA-like"/>
</dbReference>
<keyword evidence="2" id="KW-0808">Transferase</keyword>
<dbReference type="SUPFAM" id="SSF64307">
    <property type="entry name" value="SirA-like"/>
    <property type="match status" value="1"/>
</dbReference>
<reference evidence="2 3" key="1">
    <citation type="journal article" date="2018" name="Nat. Biotechnol.">
        <title>A standardized bacterial taxonomy based on genome phylogeny substantially revises the tree of life.</title>
        <authorList>
            <person name="Parks D.H."/>
            <person name="Chuvochina M."/>
            <person name="Waite D.W."/>
            <person name="Rinke C."/>
            <person name="Skarshewski A."/>
            <person name="Chaumeil P.A."/>
            <person name="Hugenholtz P."/>
        </authorList>
    </citation>
    <scope>NUCLEOTIDE SEQUENCE [LARGE SCALE GENOMIC DNA]</scope>
    <source>
        <strain evidence="2">UBA8672</strain>
    </source>
</reference>
<name>A0A3D5Q8I2_FLESI</name>
<sequence length="78" mass="9048">MDHGNEIFDLRGQICPSTLLTALKKVNEKKEQLKDGLTLEFKVDNRDAINTIPESATRMGYRFDVEKSHGFYKIKIYK</sequence>
<comment type="caution">
    <text evidence="2">The sequence shown here is derived from an EMBL/GenBank/DDBJ whole genome shotgun (WGS) entry which is preliminary data.</text>
</comment>
<accession>A0A3D5Q8I2</accession>
<proteinExistence type="predicted"/>
<dbReference type="Gene3D" id="3.30.110.40">
    <property type="entry name" value="TusA-like domain"/>
    <property type="match status" value="1"/>
</dbReference>
<dbReference type="GO" id="GO:0016740">
    <property type="term" value="F:transferase activity"/>
    <property type="evidence" value="ECO:0007669"/>
    <property type="project" value="UniProtKB-KW"/>
</dbReference>
<dbReference type="Pfam" id="PF01206">
    <property type="entry name" value="TusA"/>
    <property type="match status" value="1"/>
</dbReference>
<dbReference type="AlphaFoldDB" id="A0A3D5Q8I2"/>
<dbReference type="InterPro" id="IPR036868">
    <property type="entry name" value="TusA-like_sf"/>
</dbReference>
<organism evidence="2 3">
    <name type="scientific">Flexistipes sinusarabici</name>
    <dbReference type="NCBI Taxonomy" id="2352"/>
    <lineage>
        <taxon>Bacteria</taxon>
        <taxon>Pseudomonadati</taxon>
        <taxon>Deferribacterota</taxon>
        <taxon>Deferribacteres</taxon>
        <taxon>Deferribacterales</taxon>
        <taxon>Flexistipitaceae</taxon>
        <taxon>Flexistipes</taxon>
    </lineage>
</organism>
<gene>
    <name evidence="2" type="ORF">DHM44_00470</name>
</gene>
<dbReference type="EMBL" id="DPPF01000011">
    <property type="protein sequence ID" value="HCW92137.1"/>
    <property type="molecule type" value="Genomic_DNA"/>
</dbReference>
<evidence type="ECO:0000313" key="2">
    <source>
        <dbReference type="EMBL" id="HCW92137.1"/>
    </source>
</evidence>
<feature type="domain" description="UPF0033" evidence="1">
    <location>
        <begin position="8"/>
        <end position="77"/>
    </location>
</feature>
<dbReference type="CDD" id="cd00291">
    <property type="entry name" value="SirA_YedF_YeeD"/>
    <property type="match status" value="1"/>
</dbReference>